<proteinExistence type="predicted"/>
<sequence>MSKPHPSRDAEAHFSGSYRPEDVRFLLKPIEVRPIDVAEKERLIQSGRRHYSEMLSPESLPSPKYMEVFQHAFAMSRTRMAEGLLDLAAIIAARRPAEITLVSLARAGTPIGVMLKHILGDIFERDAQHYSISIIRDRGIDQNAIRFILDDAARDPAGLLFVDGWTGKGVIARELTAAVVDFEQAHGERLDDSLFTLADLAGVGIAPSDEDYLIPSSILNATMSGLVSRSVLNEQIGPDDFHGCVLYEEFAPKDLSTWFVDTLLGDAKALIEAGYSPKTTPVDPARARARSSSLIAAIKDSFGITDVNLIKPGIGEATRVLLRRVPELVLVRDPQLPEVAHLLQLAQEKSVRCEVDPTLPYQAISLIRGLPDA</sequence>
<comment type="caution">
    <text evidence="3">The sequence shown here is derived from an EMBL/GenBank/DDBJ whole genome shotgun (WGS) entry which is preliminary data.</text>
</comment>
<organism evidence="3 4">
    <name type="scientific">Thiorhodococcus minor</name>
    <dbReference type="NCBI Taxonomy" id="57489"/>
    <lineage>
        <taxon>Bacteria</taxon>
        <taxon>Pseudomonadati</taxon>
        <taxon>Pseudomonadota</taxon>
        <taxon>Gammaproteobacteria</taxon>
        <taxon>Chromatiales</taxon>
        <taxon>Chromatiaceae</taxon>
        <taxon>Thiorhodococcus</taxon>
    </lineage>
</organism>
<evidence type="ECO:0000313" key="3">
    <source>
        <dbReference type="EMBL" id="NEV64759.1"/>
    </source>
</evidence>
<name>A0A6M0K5Q1_9GAMM</name>
<dbReference type="Pfam" id="PF15608">
    <property type="entry name" value="PELOTA_1"/>
    <property type="match status" value="1"/>
</dbReference>
<gene>
    <name evidence="3" type="ORF">G3446_23295</name>
</gene>
<protein>
    <submittedName>
        <fullName evidence="3">Cysteine protease StiP family protein</fullName>
    </submittedName>
</protein>
<dbReference type="InterPro" id="IPR028157">
    <property type="entry name" value="PELOTA_dom"/>
</dbReference>
<reference evidence="3 4" key="1">
    <citation type="submission" date="2020-02" db="EMBL/GenBank/DDBJ databases">
        <title>Genome sequences of Thiorhodococcus mannitoliphagus and Thiorhodococcus minor, purple sulfur photosynthetic bacteria in the gammaproteobacterial family, Chromatiaceae.</title>
        <authorList>
            <person name="Aviles F.A."/>
            <person name="Meyer T.E."/>
            <person name="Kyndt J.A."/>
        </authorList>
    </citation>
    <scope>NUCLEOTIDE SEQUENCE [LARGE SCALE GENOMIC DNA]</scope>
    <source>
        <strain evidence="3 4">DSM 11518</strain>
    </source>
</reference>
<dbReference type="PIRSF" id="PIRSF020979">
    <property type="entry name" value="UCP020979"/>
    <property type="match status" value="1"/>
</dbReference>
<dbReference type="AlphaFoldDB" id="A0A6M0K5Q1"/>
<accession>A0A6M0K5Q1</accession>
<dbReference type="Proteomes" id="UP000483379">
    <property type="component" value="Unassembled WGS sequence"/>
</dbReference>
<feature type="domain" description="PELOTA RNA-binding" evidence="2">
    <location>
        <begin position="291"/>
        <end position="368"/>
    </location>
</feature>
<dbReference type="GO" id="GO:0006508">
    <property type="term" value="P:proteolysis"/>
    <property type="evidence" value="ECO:0007669"/>
    <property type="project" value="UniProtKB-KW"/>
</dbReference>
<dbReference type="InterPro" id="IPR048336">
    <property type="entry name" value="StiP-like"/>
</dbReference>
<keyword evidence="3" id="KW-0378">Hydrolase</keyword>
<evidence type="ECO:0000259" key="1">
    <source>
        <dbReference type="Pfam" id="PF11202"/>
    </source>
</evidence>
<evidence type="ECO:0000313" key="4">
    <source>
        <dbReference type="Proteomes" id="UP000483379"/>
    </source>
</evidence>
<keyword evidence="4" id="KW-1185">Reference proteome</keyword>
<evidence type="ECO:0000259" key="2">
    <source>
        <dbReference type="Pfam" id="PF15608"/>
    </source>
</evidence>
<dbReference type="RefSeq" id="WP_164455813.1">
    <property type="nucleotide sequence ID" value="NZ_JAAIJQ010000109.1"/>
</dbReference>
<dbReference type="EMBL" id="JAAIJQ010000109">
    <property type="protein sequence ID" value="NEV64759.1"/>
    <property type="molecule type" value="Genomic_DNA"/>
</dbReference>
<keyword evidence="3" id="KW-0645">Protease</keyword>
<dbReference type="Pfam" id="PF11202">
    <property type="entry name" value="StiP"/>
    <property type="match status" value="1"/>
</dbReference>
<feature type="domain" description="Cysteine protease StiP N-terminal" evidence="1">
    <location>
        <begin position="16"/>
        <end position="263"/>
    </location>
</feature>
<dbReference type="InterPro" id="IPR011215">
    <property type="entry name" value="StiP_N"/>
</dbReference>
<dbReference type="GO" id="GO:0008233">
    <property type="term" value="F:peptidase activity"/>
    <property type="evidence" value="ECO:0007669"/>
    <property type="project" value="UniProtKB-KW"/>
</dbReference>